<name>A0A8K0D9N1_IGNLU</name>
<dbReference type="AlphaFoldDB" id="A0A8K0D9N1"/>
<feature type="region of interest" description="Disordered" evidence="1">
    <location>
        <begin position="268"/>
        <end position="292"/>
    </location>
</feature>
<reference evidence="2" key="1">
    <citation type="submission" date="2019-08" db="EMBL/GenBank/DDBJ databases">
        <title>The genome of the North American firefly Photinus pyralis.</title>
        <authorList>
            <consortium name="Photinus pyralis genome working group"/>
            <person name="Fallon T.R."/>
            <person name="Sander Lower S.E."/>
            <person name="Weng J.-K."/>
        </authorList>
    </citation>
    <scope>NUCLEOTIDE SEQUENCE</scope>
    <source>
        <strain evidence="2">TRF0915ILg1</strain>
        <tissue evidence="2">Whole body</tissue>
    </source>
</reference>
<sequence length="332" mass="37227">MERYSSKFCTASPCLSVQVMLFTVPKVKKLTNYDKKYDEEKLQRALQEIKSGNSKKAVSKNPYCKLGKEHFTPIPKSAIQNLADETTANRFRACGLQPWNPNSIDFSKCLRKQFNKIIESVSNNTQDQFSKSQSIIGYEEFAKIVGNRKIEKLVSSNMLVCANTKCENFELLKQIYHRLEPNPDSTLNNSVVEIEDRTPSKTDKNSKSLNVLNHELALSLPKDTNMEKGEQPPKSISVDDTGPLTSIENLGHVYNEQTDGLEELERRNISNQGPSGNRAKQRRGPPVDALHGKSLVNGQRCVYNGQTLSGTQGSTILLDDMLITERGIDEAK</sequence>
<feature type="region of interest" description="Disordered" evidence="1">
    <location>
        <begin position="220"/>
        <end position="242"/>
    </location>
</feature>
<gene>
    <name evidence="2" type="ORF">ILUMI_05882</name>
</gene>
<proteinExistence type="predicted"/>
<dbReference type="OrthoDB" id="6773793at2759"/>
<accession>A0A8K0D9N1</accession>
<protein>
    <submittedName>
        <fullName evidence="2">Uncharacterized protein</fullName>
    </submittedName>
</protein>
<dbReference type="EMBL" id="VTPC01002283">
    <property type="protein sequence ID" value="KAF2900304.1"/>
    <property type="molecule type" value="Genomic_DNA"/>
</dbReference>
<evidence type="ECO:0000256" key="1">
    <source>
        <dbReference type="SAM" id="MobiDB-lite"/>
    </source>
</evidence>
<evidence type="ECO:0000313" key="2">
    <source>
        <dbReference type="EMBL" id="KAF2900304.1"/>
    </source>
</evidence>
<organism evidence="2 3">
    <name type="scientific">Ignelater luminosus</name>
    <name type="common">Cucubano</name>
    <name type="synonym">Pyrophorus luminosus</name>
    <dbReference type="NCBI Taxonomy" id="2038154"/>
    <lineage>
        <taxon>Eukaryota</taxon>
        <taxon>Metazoa</taxon>
        <taxon>Ecdysozoa</taxon>
        <taxon>Arthropoda</taxon>
        <taxon>Hexapoda</taxon>
        <taxon>Insecta</taxon>
        <taxon>Pterygota</taxon>
        <taxon>Neoptera</taxon>
        <taxon>Endopterygota</taxon>
        <taxon>Coleoptera</taxon>
        <taxon>Polyphaga</taxon>
        <taxon>Elateriformia</taxon>
        <taxon>Elateroidea</taxon>
        <taxon>Elateridae</taxon>
        <taxon>Agrypninae</taxon>
        <taxon>Pyrophorini</taxon>
        <taxon>Ignelater</taxon>
    </lineage>
</organism>
<keyword evidence="3" id="KW-1185">Reference proteome</keyword>
<evidence type="ECO:0000313" key="3">
    <source>
        <dbReference type="Proteomes" id="UP000801492"/>
    </source>
</evidence>
<dbReference type="Proteomes" id="UP000801492">
    <property type="component" value="Unassembled WGS sequence"/>
</dbReference>
<comment type="caution">
    <text evidence="2">The sequence shown here is derived from an EMBL/GenBank/DDBJ whole genome shotgun (WGS) entry which is preliminary data.</text>
</comment>